<reference evidence="2" key="1">
    <citation type="submission" date="2021-10" db="EMBL/GenBank/DDBJ databases">
        <title>Collection of gut derived symbiotic bacterial strains cultured from healthy donors.</title>
        <authorList>
            <person name="Lin H."/>
            <person name="Littmann E."/>
            <person name="Claire K."/>
            <person name="Pamer E."/>
        </authorList>
    </citation>
    <scope>NUCLEOTIDE SEQUENCE</scope>
    <source>
        <strain evidence="2">MSK.23.4</strain>
    </source>
</reference>
<keyword evidence="1" id="KW-1133">Transmembrane helix</keyword>
<keyword evidence="1" id="KW-0812">Transmembrane</keyword>
<evidence type="ECO:0000313" key="2">
    <source>
        <dbReference type="EMBL" id="MCB5495360.1"/>
    </source>
</evidence>
<gene>
    <name evidence="2" type="ORF">LIQ10_16725</name>
</gene>
<keyword evidence="1" id="KW-0472">Membrane</keyword>
<protein>
    <submittedName>
        <fullName evidence="2">Uncharacterized protein</fullName>
    </submittedName>
</protein>
<evidence type="ECO:0000313" key="3">
    <source>
        <dbReference type="Proteomes" id="UP001297422"/>
    </source>
</evidence>
<dbReference type="Proteomes" id="UP001297422">
    <property type="component" value="Unassembled WGS sequence"/>
</dbReference>
<feature type="transmembrane region" description="Helical" evidence="1">
    <location>
        <begin position="37"/>
        <end position="56"/>
    </location>
</feature>
<organism evidence="2 3">
    <name type="scientific">Mediterraneibacter gnavus</name>
    <name type="common">Ruminococcus gnavus</name>
    <dbReference type="NCBI Taxonomy" id="33038"/>
    <lineage>
        <taxon>Bacteria</taxon>
        <taxon>Bacillati</taxon>
        <taxon>Bacillota</taxon>
        <taxon>Clostridia</taxon>
        <taxon>Lachnospirales</taxon>
        <taxon>Lachnospiraceae</taxon>
        <taxon>Mediterraneibacter</taxon>
    </lineage>
</organism>
<proteinExistence type="predicted"/>
<name>A0AAJ1AZJ2_MEDGN</name>
<sequence>MILLFIYMALGYWATGRTIYANKILIGAGNTIFLQKVIMGTLFGWALIPVAIIKMIL</sequence>
<accession>A0AAJ1AZJ2</accession>
<dbReference type="AlphaFoldDB" id="A0AAJ1AZJ2"/>
<evidence type="ECO:0000256" key="1">
    <source>
        <dbReference type="SAM" id="Phobius"/>
    </source>
</evidence>
<comment type="caution">
    <text evidence="2">The sequence shown here is derived from an EMBL/GenBank/DDBJ whole genome shotgun (WGS) entry which is preliminary data.</text>
</comment>
<dbReference type="EMBL" id="JAJBNC010000038">
    <property type="protein sequence ID" value="MCB5495360.1"/>
    <property type="molecule type" value="Genomic_DNA"/>
</dbReference>
<dbReference type="RefSeq" id="WP_173878437.1">
    <property type="nucleotide sequence ID" value="NZ_JAAIMT010000003.1"/>
</dbReference>